<dbReference type="AlphaFoldDB" id="F8NAN3"/>
<organism evidence="10 11">
    <name type="scientific">Hallella multisaccharivorax DSM 17128</name>
    <dbReference type="NCBI Taxonomy" id="688246"/>
    <lineage>
        <taxon>Bacteria</taxon>
        <taxon>Pseudomonadati</taxon>
        <taxon>Bacteroidota</taxon>
        <taxon>Bacteroidia</taxon>
        <taxon>Bacteroidales</taxon>
        <taxon>Prevotellaceae</taxon>
        <taxon>Hallella</taxon>
    </lineage>
</organism>
<keyword evidence="11" id="KW-1185">Reference proteome</keyword>
<protein>
    <recommendedName>
        <fullName evidence="12">ABC transporter permease</fullName>
    </recommendedName>
</protein>
<keyword evidence="4 7" id="KW-1133">Transmembrane helix</keyword>
<dbReference type="InterPro" id="IPR025857">
    <property type="entry name" value="MacB_PCD"/>
</dbReference>
<name>F8NAN3_9BACT</name>
<dbReference type="EMBL" id="GL945017">
    <property type="protein sequence ID" value="EGN55833.1"/>
    <property type="molecule type" value="Genomic_DNA"/>
</dbReference>
<evidence type="ECO:0000313" key="11">
    <source>
        <dbReference type="Proteomes" id="UP000002772"/>
    </source>
</evidence>
<reference evidence="11" key="1">
    <citation type="journal article" date="2011" name="Stand. Genomic Sci.">
        <title>Non-contiguous finished genome sequence of the opportunistic oral pathogen Prevotella multisaccharivorax type strain (PPPA20).</title>
        <authorList>
            <person name="Pati A."/>
            <person name="Gronow S."/>
            <person name="Lu M."/>
            <person name="Lapidus A."/>
            <person name="Nolan M."/>
            <person name="Lucas S."/>
            <person name="Hammon N."/>
            <person name="Deshpande S."/>
            <person name="Cheng J.F."/>
            <person name="Tapia R."/>
            <person name="Han C."/>
            <person name="Goodwin L."/>
            <person name="Pitluck S."/>
            <person name="Liolios K."/>
            <person name="Pagani I."/>
            <person name="Mavromatis K."/>
            <person name="Mikhailova N."/>
            <person name="Huntemann M."/>
            <person name="Chen A."/>
            <person name="Palaniappan K."/>
            <person name="Land M."/>
            <person name="Hauser L."/>
            <person name="Detter J.C."/>
            <person name="Brambilla E.M."/>
            <person name="Rohde M."/>
            <person name="Goker M."/>
            <person name="Woyke T."/>
            <person name="Bristow J."/>
            <person name="Eisen J.A."/>
            <person name="Markowitz V."/>
            <person name="Hugenholtz P."/>
            <person name="Kyrpides N.C."/>
            <person name="Klenk H.P."/>
            <person name="Ivanova N."/>
        </authorList>
    </citation>
    <scope>NUCLEOTIDE SEQUENCE [LARGE SCALE GENOMIC DNA]</scope>
    <source>
        <strain evidence="11">DSM 17128</strain>
    </source>
</reference>
<evidence type="ECO:0000256" key="6">
    <source>
        <dbReference type="ARBA" id="ARBA00038076"/>
    </source>
</evidence>
<evidence type="ECO:0000256" key="5">
    <source>
        <dbReference type="ARBA" id="ARBA00023136"/>
    </source>
</evidence>
<comment type="subcellular location">
    <subcellularLocation>
        <location evidence="1">Cell membrane</location>
        <topology evidence="1">Multi-pass membrane protein</topology>
    </subcellularLocation>
</comment>
<evidence type="ECO:0000256" key="3">
    <source>
        <dbReference type="ARBA" id="ARBA00022692"/>
    </source>
</evidence>
<keyword evidence="3 7" id="KW-0812">Transmembrane</keyword>
<dbReference type="HOGENOM" id="CLU_000604_8_0_10"/>
<evidence type="ECO:0000256" key="2">
    <source>
        <dbReference type="ARBA" id="ARBA00022475"/>
    </source>
</evidence>
<dbReference type="OrthoDB" id="9770036at2"/>
<feature type="transmembrane region" description="Helical" evidence="7">
    <location>
        <begin position="21"/>
        <end position="44"/>
    </location>
</feature>
<evidence type="ECO:0000313" key="10">
    <source>
        <dbReference type="EMBL" id="EGN55833.1"/>
    </source>
</evidence>
<dbReference type="PANTHER" id="PTHR30572:SF4">
    <property type="entry name" value="ABC TRANSPORTER PERMEASE YTRF"/>
    <property type="match status" value="1"/>
</dbReference>
<feature type="transmembrane region" description="Helical" evidence="7">
    <location>
        <begin position="327"/>
        <end position="353"/>
    </location>
</feature>
<gene>
    <name evidence="10" type="ORF">Premu_0351</name>
</gene>
<evidence type="ECO:0000256" key="4">
    <source>
        <dbReference type="ARBA" id="ARBA00022989"/>
    </source>
</evidence>
<evidence type="ECO:0000256" key="7">
    <source>
        <dbReference type="SAM" id="Phobius"/>
    </source>
</evidence>
<dbReference type="Proteomes" id="UP000002772">
    <property type="component" value="Unassembled WGS sequence"/>
</dbReference>
<dbReference type="RefSeq" id="WP_007572618.1">
    <property type="nucleotide sequence ID" value="NZ_BPTS01000001.1"/>
</dbReference>
<evidence type="ECO:0000256" key="1">
    <source>
        <dbReference type="ARBA" id="ARBA00004651"/>
    </source>
</evidence>
<keyword evidence="2" id="KW-1003">Cell membrane</keyword>
<evidence type="ECO:0000259" key="8">
    <source>
        <dbReference type="Pfam" id="PF02687"/>
    </source>
</evidence>
<dbReference type="GO" id="GO:0005886">
    <property type="term" value="C:plasma membrane"/>
    <property type="evidence" value="ECO:0007669"/>
    <property type="project" value="UniProtKB-SubCell"/>
</dbReference>
<accession>F8NAN3</accession>
<comment type="similarity">
    <text evidence="6">Belongs to the ABC-4 integral membrane protein family.</text>
</comment>
<keyword evidence="5 7" id="KW-0472">Membrane</keyword>
<sequence length="421" mass="45436">MTDILQEIFATISHNKLRTSLTGFAVAWGIFMLIVLLGAGNGLINGLTHNMDHFMANSMQVSGGETSKAYKGMKENRPITLDDGDIATTREKFANNVETLGAEVSQSGVIVSTPGGSYVSTTVTGVYPNEAEINKIDILDGRFINQIDLAQRRKVLVVDEEQAKQLSPGNYHLLLGSQVNVGSLSFEVVGISKKDESGMSQSVYAPFSTVRAIYAKGDKTDDIVFSFQGLKSQADNNAFEDQYRGSLNKNHNAAPDDKEAVWIWNRLTENMQMDKGMSIIRTALWVVGLLTLVSGIVGVGNIMLIAVKERTREFGIRKAIGAKPVSILRLIIAESIIITTFFGYIGMFLGVLANQYMNATIGSQTLDMGGGMKVTTFLNPTVGLDVCVEATLLMIVAGTLAGLMPARKAAKVRPVVALAAE</sequence>
<dbReference type="STRING" id="688246.Premu_0351"/>
<dbReference type="GO" id="GO:0022857">
    <property type="term" value="F:transmembrane transporter activity"/>
    <property type="evidence" value="ECO:0007669"/>
    <property type="project" value="TreeGrafter"/>
</dbReference>
<evidence type="ECO:0008006" key="12">
    <source>
        <dbReference type="Google" id="ProtNLM"/>
    </source>
</evidence>
<dbReference type="Pfam" id="PF02687">
    <property type="entry name" value="FtsX"/>
    <property type="match status" value="1"/>
</dbReference>
<dbReference type="PANTHER" id="PTHR30572">
    <property type="entry name" value="MEMBRANE COMPONENT OF TRANSPORTER-RELATED"/>
    <property type="match status" value="1"/>
</dbReference>
<proteinExistence type="inferred from homology"/>
<dbReference type="eggNOG" id="COG0577">
    <property type="taxonomic scope" value="Bacteria"/>
</dbReference>
<feature type="domain" description="MacB-like periplasmic core" evidence="9">
    <location>
        <begin position="19"/>
        <end position="242"/>
    </location>
</feature>
<dbReference type="InterPro" id="IPR050250">
    <property type="entry name" value="Macrolide_Exporter_MacB"/>
</dbReference>
<feature type="domain" description="ABC3 transporter permease C-terminal" evidence="8">
    <location>
        <begin position="286"/>
        <end position="412"/>
    </location>
</feature>
<feature type="transmembrane region" description="Helical" evidence="7">
    <location>
        <begin position="382"/>
        <end position="403"/>
    </location>
</feature>
<dbReference type="Pfam" id="PF12704">
    <property type="entry name" value="MacB_PCD"/>
    <property type="match status" value="1"/>
</dbReference>
<evidence type="ECO:0000259" key="9">
    <source>
        <dbReference type="Pfam" id="PF12704"/>
    </source>
</evidence>
<feature type="transmembrane region" description="Helical" evidence="7">
    <location>
        <begin position="283"/>
        <end position="307"/>
    </location>
</feature>
<dbReference type="InterPro" id="IPR003838">
    <property type="entry name" value="ABC3_permease_C"/>
</dbReference>